<dbReference type="Gene3D" id="1.10.530.10">
    <property type="match status" value="1"/>
</dbReference>
<dbReference type="PANTHER" id="PTHR37423">
    <property type="entry name" value="SOLUBLE LYTIC MUREIN TRANSGLYCOSYLASE-RELATED"/>
    <property type="match status" value="1"/>
</dbReference>
<dbReference type="PROSITE" id="PS51257">
    <property type="entry name" value="PROKAR_LIPOPROTEIN"/>
    <property type="match status" value="1"/>
</dbReference>
<feature type="domain" description="Transglycosylase SLT" evidence="1">
    <location>
        <begin position="108"/>
        <end position="207"/>
    </location>
</feature>
<dbReference type="CDD" id="cd16894">
    <property type="entry name" value="MltD-like"/>
    <property type="match status" value="1"/>
</dbReference>
<proteinExistence type="predicted"/>
<dbReference type="InterPro" id="IPR000189">
    <property type="entry name" value="Transglyc_AS"/>
</dbReference>
<name>A0A382LST3_9ZZZZ</name>
<dbReference type="PROSITE" id="PS00922">
    <property type="entry name" value="TRANSGLYCOSYLASE"/>
    <property type="match status" value="1"/>
</dbReference>
<dbReference type="InterPro" id="IPR023346">
    <property type="entry name" value="Lysozyme-like_dom_sf"/>
</dbReference>
<organism evidence="2">
    <name type="scientific">marine metagenome</name>
    <dbReference type="NCBI Taxonomy" id="408172"/>
    <lineage>
        <taxon>unclassified sequences</taxon>
        <taxon>metagenomes</taxon>
        <taxon>ecological metagenomes</taxon>
    </lineage>
</organism>
<dbReference type="GO" id="GO:0000270">
    <property type="term" value="P:peptidoglycan metabolic process"/>
    <property type="evidence" value="ECO:0007669"/>
    <property type="project" value="InterPro"/>
</dbReference>
<protein>
    <recommendedName>
        <fullName evidence="1">Transglycosylase SLT domain-containing protein</fullName>
    </recommendedName>
</protein>
<evidence type="ECO:0000313" key="2">
    <source>
        <dbReference type="EMBL" id="SVC39779.1"/>
    </source>
</evidence>
<gene>
    <name evidence="2" type="ORF">METZ01_LOCUS292633</name>
</gene>
<sequence length="225" mass="25984">MVERILTFSFLFLVGCVSFDSTGLTLAEEEKASKTVSEVTPTAINQEPIDLWERIRNQLSLSIPENYEDAEIYKKRFLNNQHTVNRMSNASQRYLFHTVNRAEELNLPVELALLPFVESEFDPYAQSIYGASGIWQFLPATGREWGLKSNWWYDGKRDIVASTDAAFTFLTYLYRRFDNDWLLAMAAYNAGPSRINRAIKKNREEGKPTDFWSLKLPKETTAYVP</sequence>
<feature type="non-terminal residue" evidence="2">
    <location>
        <position position="225"/>
    </location>
</feature>
<dbReference type="GO" id="GO:0008933">
    <property type="term" value="F:peptidoglycan lytic transglycosylase activity"/>
    <property type="evidence" value="ECO:0007669"/>
    <property type="project" value="InterPro"/>
</dbReference>
<dbReference type="GO" id="GO:0016020">
    <property type="term" value="C:membrane"/>
    <property type="evidence" value="ECO:0007669"/>
    <property type="project" value="InterPro"/>
</dbReference>
<evidence type="ECO:0000259" key="1">
    <source>
        <dbReference type="Pfam" id="PF01464"/>
    </source>
</evidence>
<dbReference type="InterPro" id="IPR008258">
    <property type="entry name" value="Transglycosylase_SLT_dom_1"/>
</dbReference>
<dbReference type="Pfam" id="PF01464">
    <property type="entry name" value="SLT"/>
    <property type="match status" value="1"/>
</dbReference>
<dbReference type="EMBL" id="UINC01089035">
    <property type="protein sequence ID" value="SVC39779.1"/>
    <property type="molecule type" value="Genomic_DNA"/>
</dbReference>
<reference evidence="2" key="1">
    <citation type="submission" date="2018-05" db="EMBL/GenBank/DDBJ databases">
        <authorList>
            <person name="Lanie J.A."/>
            <person name="Ng W.-L."/>
            <person name="Kazmierczak K.M."/>
            <person name="Andrzejewski T.M."/>
            <person name="Davidsen T.M."/>
            <person name="Wayne K.J."/>
            <person name="Tettelin H."/>
            <person name="Glass J.I."/>
            <person name="Rusch D."/>
            <person name="Podicherti R."/>
            <person name="Tsui H.-C.T."/>
            <person name="Winkler M.E."/>
        </authorList>
    </citation>
    <scope>NUCLEOTIDE SEQUENCE</scope>
</reference>
<dbReference type="SUPFAM" id="SSF53955">
    <property type="entry name" value="Lysozyme-like"/>
    <property type="match status" value="1"/>
</dbReference>
<accession>A0A382LST3</accession>
<dbReference type="AlphaFoldDB" id="A0A382LST3"/>
<dbReference type="PANTHER" id="PTHR37423:SF2">
    <property type="entry name" value="MEMBRANE-BOUND LYTIC MUREIN TRANSGLYCOSYLASE C"/>
    <property type="match status" value="1"/>
</dbReference>